<comment type="pathway">
    <text evidence="4">Carbohydrate degradation; glycolysis; D-glyceraldehyde 3-phosphate from glycerone phosphate: step 1/1.</text>
</comment>
<dbReference type="EC" id="5.3.1.1" evidence="4"/>
<keyword evidence="4" id="KW-0312">Gluconeogenesis</keyword>
<keyword evidence="4" id="KW-0324">Glycolysis</keyword>
<dbReference type="InterPro" id="IPR020861">
    <property type="entry name" value="Triosephosphate_isomerase_AS"/>
</dbReference>
<dbReference type="InterPro" id="IPR035990">
    <property type="entry name" value="TIM_sf"/>
</dbReference>
<accession>A0ABN9W3C9</accession>
<keyword evidence="6" id="KW-1185">Reference proteome</keyword>
<comment type="pathway">
    <text evidence="4">Carbohydrate biosynthesis; gluconeogenesis.</text>
</comment>
<evidence type="ECO:0000313" key="6">
    <source>
        <dbReference type="Proteomes" id="UP001189429"/>
    </source>
</evidence>
<dbReference type="Proteomes" id="UP001189429">
    <property type="component" value="Unassembled WGS sequence"/>
</dbReference>
<evidence type="ECO:0000256" key="1">
    <source>
        <dbReference type="ARBA" id="ARBA00007422"/>
    </source>
</evidence>
<gene>
    <name evidence="5" type="ORF">PCOR1329_LOCUS63682</name>
</gene>
<evidence type="ECO:0000256" key="2">
    <source>
        <dbReference type="ARBA" id="ARBA00011738"/>
    </source>
</evidence>
<dbReference type="Gene3D" id="3.20.20.70">
    <property type="entry name" value="Aldolase class I"/>
    <property type="match status" value="1"/>
</dbReference>
<evidence type="ECO:0000313" key="5">
    <source>
        <dbReference type="EMBL" id="CAK0880583.1"/>
    </source>
</evidence>
<dbReference type="PANTHER" id="PTHR21139">
    <property type="entry name" value="TRIOSEPHOSPHATE ISOMERASE"/>
    <property type="match status" value="1"/>
</dbReference>
<keyword evidence="3 4" id="KW-0413">Isomerase</keyword>
<dbReference type="PROSITE" id="PS00171">
    <property type="entry name" value="TIM_1"/>
    <property type="match status" value="1"/>
</dbReference>
<organism evidence="5 6">
    <name type="scientific">Prorocentrum cordatum</name>
    <dbReference type="NCBI Taxonomy" id="2364126"/>
    <lineage>
        <taxon>Eukaryota</taxon>
        <taxon>Sar</taxon>
        <taxon>Alveolata</taxon>
        <taxon>Dinophyceae</taxon>
        <taxon>Prorocentrales</taxon>
        <taxon>Prorocentraceae</taxon>
        <taxon>Prorocentrum</taxon>
    </lineage>
</organism>
<dbReference type="PROSITE" id="PS51440">
    <property type="entry name" value="TIM_2"/>
    <property type="match status" value="1"/>
</dbReference>
<proteinExistence type="inferred from homology"/>
<protein>
    <recommendedName>
        <fullName evidence="4">Triosephosphate isomerase</fullName>
        <ecNumber evidence="4">5.3.1.1</ecNumber>
    </recommendedName>
</protein>
<dbReference type="InterPro" id="IPR000652">
    <property type="entry name" value="Triosephosphate_isomerase"/>
</dbReference>
<dbReference type="Pfam" id="PF00121">
    <property type="entry name" value="TIM"/>
    <property type="match status" value="1"/>
</dbReference>
<comment type="subunit">
    <text evidence="2">Homodimer.</text>
</comment>
<name>A0ABN9W3C9_9DINO</name>
<sequence>MLAGVGCKWVLLGHADRRHVLGETDELIAAKVAKCLEVGLHVNLTVGDTAEAREAGKADESLVGQLSAAAAGISKDSWGKLCVAYEPVWAVGDGAQPCSPEEAQRVLAMLRCWVADNVGKAAAQAVRMAYTGSVNEANAASYAALADNNGFVVGRAGLDAGKLLNICSALAEGKVTASDKLLGS</sequence>
<dbReference type="CDD" id="cd00311">
    <property type="entry name" value="TIM"/>
    <property type="match status" value="1"/>
</dbReference>
<dbReference type="InterPro" id="IPR013785">
    <property type="entry name" value="Aldolase_TIM"/>
</dbReference>
<comment type="similarity">
    <text evidence="1 4">Belongs to the triosephosphate isomerase family.</text>
</comment>
<dbReference type="SUPFAM" id="SSF51351">
    <property type="entry name" value="Triosephosphate isomerase (TIM)"/>
    <property type="match status" value="1"/>
</dbReference>
<dbReference type="PANTHER" id="PTHR21139:SF42">
    <property type="entry name" value="TRIOSEPHOSPHATE ISOMERASE"/>
    <property type="match status" value="1"/>
</dbReference>
<comment type="catalytic activity">
    <reaction evidence="4">
        <text>D-glyceraldehyde 3-phosphate = dihydroxyacetone phosphate</text>
        <dbReference type="Rhea" id="RHEA:18585"/>
        <dbReference type="ChEBI" id="CHEBI:57642"/>
        <dbReference type="ChEBI" id="CHEBI:59776"/>
        <dbReference type="EC" id="5.3.1.1"/>
    </reaction>
</comment>
<evidence type="ECO:0000256" key="3">
    <source>
        <dbReference type="ARBA" id="ARBA00023235"/>
    </source>
</evidence>
<comment type="caution">
    <text evidence="5">The sequence shown here is derived from an EMBL/GenBank/DDBJ whole genome shotgun (WGS) entry which is preliminary data.</text>
</comment>
<dbReference type="EMBL" id="CAUYUJ010018092">
    <property type="protein sequence ID" value="CAK0880583.1"/>
    <property type="molecule type" value="Genomic_DNA"/>
</dbReference>
<reference evidence="5" key="1">
    <citation type="submission" date="2023-10" db="EMBL/GenBank/DDBJ databases">
        <authorList>
            <person name="Chen Y."/>
            <person name="Shah S."/>
            <person name="Dougan E. K."/>
            <person name="Thang M."/>
            <person name="Chan C."/>
        </authorList>
    </citation>
    <scope>NUCLEOTIDE SEQUENCE [LARGE SCALE GENOMIC DNA]</scope>
</reference>
<evidence type="ECO:0000256" key="4">
    <source>
        <dbReference type="RuleBase" id="RU363013"/>
    </source>
</evidence>